<sequence>MLSKHYNIGQLKETAELILNAATSKTLCFYGTMGAGKTTLIKALVKQLEGHDTANSPTFGIVNEYHFQEGNLLGYHFDFYRLNDETEALDLGLEDYLAQDCWVFMEWPEKIPSFLPIERTEIQIEILDEVTRELHITNI</sequence>
<protein>
    <submittedName>
        <fullName evidence="1">tRNA (Adenosine(37)-N6)-threonylcarbamoyltransferase complex ATPase subunit type 1 TsaE</fullName>
    </submittedName>
</protein>
<dbReference type="Proteomes" id="UP001595191">
    <property type="component" value="Unassembled WGS sequence"/>
</dbReference>
<organism evidence="1 2">
    <name type="scientific">Meishania litoralis</name>
    <dbReference type="NCBI Taxonomy" id="3434685"/>
    <lineage>
        <taxon>Bacteria</taxon>
        <taxon>Pseudomonadati</taxon>
        <taxon>Bacteroidota</taxon>
        <taxon>Flavobacteriia</taxon>
        <taxon>Flavobacteriales</taxon>
        <taxon>Flavobacteriaceae</taxon>
        <taxon>Meishania</taxon>
    </lineage>
</organism>
<name>A0ACC7LKI8_9FLAO</name>
<evidence type="ECO:0000313" key="1">
    <source>
        <dbReference type="EMBL" id="MFH6603761.1"/>
    </source>
</evidence>
<reference evidence="1" key="1">
    <citation type="submission" date="2024-09" db="EMBL/GenBank/DDBJ databases">
        <authorList>
            <person name="Liu J."/>
        </authorList>
    </citation>
    <scope>NUCLEOTIDE SEQUENCE</scope>
    <source>
        <strain evidence="1">NBU2967</strain>
    </source>
</reference>
<evidence type="ECO:0000313" key="2">
    <source>
        <dbReference type="Proteomes" id="UP001595191"/>
    </source>
</evidence>
<dbReference type="EMBL" id="JBHFPV010000002">
    <property type="protein sequence ID" value="MFH6603761.1"/>
    <property type="molecule type" value="Genomic_DNA"/>
</dbReference>
<gene>
    <name evidence="1" type="primary">tsaE</name>
    <name evidence="1" type="ORF">ACEZ3G_09765</name>
</gene>
<accession>A0ACC7LKI8</accession>
<keyword evidence="2" id="KW-1185">Reference proteome</keyword>
<comment type="caution">
    <text evidence="1">The sequence shown here is derived from an EMBL/GenBank/DDBJ whole genome shotgun (WGS) entry which is preliminary data.</text>
</comment>
<proteinExistence type="predicted"/>